<reference evidence="4" key="2">
    <citation type="journal article" date="2018" name="BMC Genomics">
        <title>A manually annotated Actinidia chinensis var. chinensis (kiwifruit) genome highlights the challenges associated with draft genomes and gene prediction in plants.</title>
        <authorList>
            <person name="Pilkington S.M."/>
            <person name="Crowhurst R."/>
            <person name="Hilario E."/>
            <person name="Nardozza S."/>
            <person name="Fraser L."/>
            <person name="Peng Y."/>
            <person name="Gunaseelan K."/>
            <person name="Simpson R."/>
            <person name="Tahir J."/>
            <person name="Deroles S.C."/>
            <person name="Templeton K."/>
            <person name="Luo Z."/>
            <person name="Davy M."/>
            <person name="Cheng C."/>
            <person name="McNeilage M."/>
            <person name="Scaglione D."/>
            <person name="Liu Y."/>
            <person name="Zhang Q."/>
            <person name="Datson P."/>
            <person name="De Silva N."/>
            <person name="Gardiner S.E."/>
            <person name="Bassett H."/>
            <person name="Chagne D."/>
            <person name="McCallum J."/>
            <person name="Dzierzon H."/>
            <person name="Deng C."/>
            <person name="Wang Y.Y."/>
            <person name="Barron L."/>
            <person name="Manako K."/>
            <person name="Bowen J."/>
            <person name="Foster T.M."/>
            <person name="Erridge Z.A."/>
            <person name="Tiffin H."/>
            <person name="Waite C.N."/>
            <person name="Davies K.M."/>
            <person name="Grierson E.P."/>
            <person name="Laing W.A."/>
            <person name="Kirk R."/>
            <person name="Chen X."/>
            <person name="Wood M."/>
            <person name="Montefiori M."/>
            <person name="Brummell D.A."/>
            <person name="Schwinn K.E."/>
            <person name="Catanach A."/>
            <person name="Fullerton C."/>
            <person name="Li D."/>
            <person name="Meiyalaghan S."/>
            <person name="Nieuwenhuizen N."/>
            <person name="Read N."/>
            <person name="Prakash R."/>
            <person name="Hunter D."/>
            <person name="Zhang H."/>
            <person name="McKenzie M."/>
            <person name="Knabel M."/>
            <person name="Harris A."/>
            <person name="Allan A.C."/>
            <person name="Gleave A."/>
            <person name="Chen A."/>
            <person name="Janssen B.J."/>
            <person name="Plunkett B."/>
            <person name="Ampomah-Dwamena C."/>
            <person name="Voogd C."/>
            <person name="Leif D."/>
            <person name="Lafferty D."/>
            <person name="Souleyre E.J.F."/>
            <person name="Varkonyi-Gasic E."/>
            <person name="Gambi F."/>
            <person name="Hanley J."/>
            <person name="Yao J.L."/>
            <person name="Cheung J."/>
            <person name="David K.M."/>
            <person name="Warren B."/>
            <person name="Marsh K."/>
            <person name="Snowden K.C."/>
            <person name="Lin-Wang K."/>
            <person name="Brian L."/>
            <person name="Martinez-Sanchez M."/>
            <person name="Wang M."/>
            <person name="Ileperuma N."/>
            <person name="Macnee N."/>
            <person name="Campin R."/>
            <person name="McAtee P."/>
            <person name="Drummond R.S.M."/>
            <person name="Espley R.V."/>
            <person name="Ireland H.S."/>
            <person name="Wu R."/>
            <person name="Atkinson R.G."/>
            <person name="Karunairetnam S."/>
            <person name="Bulley S."/>
            <person name="Chunkath S."/>
            <person name="Hanley Z."/>
            <person name="Storey R."/>
            <person name="Thrimawithana A.H."/>
            <person name="Thomson S."/>
            <person name="David C."/>
            <person name="Testolin R."/>
            <person name="Huang H."/>
            <person name="Hellens R.P."/>
            <person name="Schaffer R.J."/>
        </authorList>
    </citation>
    <scope>NUCLEOTIDE SEQUENCE [LARGE SCALE GENOMIC DNA]</scope>
    <source>
        <strain evidence="4">cv. Red5</strain>
    </source>
</reference>
<evidence type="ECO:0000256" key="2">
    <source>
        <dbReference type="SAM" id="Phobius"/>
    </source>
</evidence>
<dbReference type="FunCoup" id="A0A2R6PPF1">
    <property type="interactions" value="97"/>
</dbReference>
<evidence type="ECO:0000313" key="4">
    <source>
        <dbReference type="Proteomes" id="UP000241394"/>
    </source>
</evidence>
<reference evidence="3 4" key="1">
    <citation type="submission" date="2017-07" db="EMBL/GenBank/DDBJ databases">
        <title>An improved, manually edited Actinidia chinensis var. chinensis (kiwifruit) genome highlights the challenges associated with draft genomes and gene prediction in plants.</title>
        <authorList>
            <person name="Pilkington S."/>
            <person name="Crowhurst R."/>
            <person name="Hilario E."/>
            <person name="Nardozza S."/>
            <person name="Fraser L."/>
            <person name="Peng Y."/>
            <person name="Gunaseelan K."/>
            <person name="Simpson R."/>
            <person name="Tahir J."/>
            <person name="Deroles S."/>
            <person name="Templeton K."/>
            <person name="Luo Z."/>
            <person name="Davy M."/>
            <person name="Cheng C."/>
            <person name="Mcneilage M."/>
            <person name="Scaglione D."/>
            <person name="Liu Y."/>
            <person name="Zhang Q."/>
            <person name="Datson P."/>
            <person name="De Silva N."/>
            <person name="Gardiner S."/>
            <person name="Bassett H."/>
            <person name="Chagne D."/>
            <person name="Mccallum J."/>
            <person name="Dzierzon H."/>
            <person name="Deng C."/>
            <person name="Wang Y.-Y."/>
            <person name="Barron N."/>
            <person name="Manako K."/>
            <person name="Bowen J."/>
            <person name="Foster T."/>
            <person name="Erridge Z."/>
            <person name="Tiffin H."/>
            <person name="Waite C."/>
            <person name="Davies K."/>
            <person name="Grierson E."/>
            <person name="Laing W."/>
            <person name="Kirk R."/>
            <person name="Chen X."/>
            <person name="Wood M."/>
            <person name="Montefiori M."/>
            <person name="Brummell D."/>
            <person name="Schwinn K."/>
            <person name="Catanach A."/>
            <person name="Fullerton C."/>
            <person name="Li D."/>
            <person name="Meiyalaghan S."/>
            <person name="Nieuwenhuizen N."/>
            <person name="Read N."/>
            <person name="Prakash R."/>
            <person name="Hunter D."/>
            <person name="Zhang H."/>
            <person name="Mckenzie M."/>
            <person name="Knabel M."/>
            <person name="Harris A."/>
            <person name="Allan A."/>
            <person name="Chen A."/>
            <person name="Janssen B."/>
            <person name="Plunkett B."/>
            <person name="Dwamena C."/>
            <person name="Voogd C."/>
            <person name="Leif D."/>
            <person name="Lafferty D."/>
            <person name="Souleyre E."/>
            <person name="Varkonyi-Gasic E."/>
            <person name="Gambi F."/>
            <person name="Hanley J."/>
            <person name="Yao J.-L."/>
            <person name="Cheung J."/>
            <person name="David K."/>
            <person name="Warren B."/>
            <person name="Marsh K."/>
            <person name="Snowden K."/>
            <person name="Lin-Wang K."/>
            <person name="Brian L."/>
            <person name="Martinez-Sanchez M."/>
            <person name="Wang M."/>
            <person name="Ileperuma N."/>
            <person name="Macnee N."/>
            <person name="Campin R."/>
            <person name="Mcatee P."/>
            <person name="Drummond R."/>
            <person name="Espley R."/>
            <person name="Ireland H."/>
            <person name="Wu R."/>
            <person name="Atkinson R."/>
            <person name="Karunairetnam S."/>
            <person name="Bulley S."/>
            <person name="Chunkath S."/>
            <person name="Hanley Z."/>
            <person name="Storey R."/>
            <person name="Thrimawithana A."/>
            <person name="Thomson S."/>
            <person name="David C."/>
            <person name="Testolin R."/>
        </authorList>
    </citation>
    <scope>NUCLEOTIDE SEQUENCE [LARGE SCALE GENOMIC DNA]</scope>
    <source>
        <strain evidence="4">cv. Red5</strain>
        <tissue evidence="3">Young leaf</tissue>
    </source>
</reference>
<gene>
    <name evidence="3" type="ORF">CEY00_Acc25703</name>
</gene>
<protein>
    <submittedName>
        <fullName evidence="3">Sperm mitochondrial-associated cysteine-rich protein</fullName>
    </submittedName>
</protein>
<feature type="compositionally biased region" description="Pro residues" evidence="1">
    <location>
        <begin position="408"/>
        <end position="440"/>
    </location>
</feature>
<name>A0A2R6PPF1_ACTCC</name>
<keyword evidence="2" id="KW-1133">Transmembrane helix</keyword>
<dbReference type="Proteomes" id="UP000241394">
    <property type="component" value="Chromosome LG23"/>
</dbReference>
<dbReference type="Gene3D" id="3.40.50.300">
    <property type="entry name" value="P-loop containing nucleotide triphosphate hydrolases"/>
    <property type="match status" value="1"/>
</dbReference>
<evidence type="ECO:0000313" key="3">
    <source>
        <dbReference type="EMBL" id="PSR94948.1"/>
    </source>
</evidence>
<accession>A0A2R6PPF1</accession>
<feature type="transmembrane region" description="Helical" evidence="2">
    <location>
        <begin position="376"/>
        <end position="396"/>
    </location>
</feature>
<dbReference type="STRING" id="1590841.A0A2R6PPF1"/>
<keyword evidence="2" id="KW-0472">Membrane</keyword>
<feature type="compositionally biased region" description="Acidic residues" evidence="1">
    <location>
        <begin position="14"/>
        <end position="25"/>
    </location>
</feature>
<feature type="region of interest" description="Disordered" evidence="1">
    <location>
        <begin position="1"/>
        <end position="25"/>
    </location>
</feature>
<keyword evidence="4" id="KW-1185">Reference proteome</keyword>
<feature type="region of interest" description="Disordered" evidence="1">
    <location>
        <begin position="403"/>
        <end position="493"/>
    </location>
</feature>
<dbReference type="SUPFAM" id="SSF52540">
    <property type="entry name" value="P-loop containing nucleoside triphosphate hydrolases"/>
    <property type="match status" value="1"/>
</dbReference>
<dbReference type="OrthoDB" id="25620at2759"/>
<dbReference type="AlphaFoldDB" id="A0A2R6PPF1"/>
<feature type="compositionally biased region" description="Basic residues" evidence="1">
    <location>
        <begin position="468"/>
        <end position="486"/>
    </location>
</feature>
<dbReference type="PANTHER" id="PTHR14241">
    <property type="entry name" value="INTERFERON-INDUCED PROTEIN 44"/>
    <property type="match status" value="1"/>
</dbReference>
<dbReference type="InParanoid" id="A0A2R6PPF1"/>
<sequence>MGGGTAPPHISSSEDSEESSLDVEFPELSLEFSTHPRKDCSSAKEDDDSEVFRGYGDVGRRIYSNSFDFEANQRRRRGVYREVLESYNELRCRSENLEEAASKILSYYPGAWIEEVGGMKLSDYDVPKTTSLLLIGPKVSGKSSLVNKISRVFEDDKFAPDRAQVSYNTSVGDGTYFLREYMIPRGSSSFCLYDTRSLSDDSSANMEMLTHWMKRGVRHGELVIRDSDSPILKTRMKCKARQHACSSSGIRMVNFVIFVVNGVSILKSMYGDDDVEKQYTEMVASTFSCPFLLFRDDKPVIVVTHGDLLSISDRARVRVHLGELLGVPTKQIFDIPESCDQATDLAIVDMLHYSLEHADRNLPCKERSSSKVFKKSLPACLFLLIVLGIAIIAAHINGTGSHMSHMPHAPPPNVSMHCVPPPPPPSAHMHRAPPPPPPSALPSAHMHCASSSSAQTHPVPSPPPPGAHAHKHRASPPGARAHKHRASPPNDHIDWNSIRYLWLGSDYD</sequence>
<proteinExistence type="predicted"/>
<dbReference type="InterPro" id="IPR027417">
    <property type="entry name" value="P-loop_NTPase"/>
</dbReference>
<dbReference type="PANTHER" id="PTHR14241:SF32">
    <property type="entry name" value="VWFA DOMAIN-CONTAINING PROTEIN-RELATED"/>
    <property type="match status" value="1"/>
</dbReference>
<dbReference type="Gramene" id="PSR94948">
    <property type="protein sequence ID" value="PSR94948"/>
    <property type="gene ID" value="CEY00_Acc25703"/>
</dbReference>
<evidence type="ECO:0000256" key="1">
    <source>
        <dbReference type="SAM" id="MobiDB-lite"/>
    </source>
</evidence>
<comment type="caution">
    <text evidence="3">The sequence shown here is derived from an EMBL/GenBank/DDBJ whole genome shotgun (WGS) entry which is preliminary data.</text>
</comment>
<keyword evidence="2" id="KW-0812">Transmembrane</keyword>
<dbReference type="EMBL" id="NKQK01000023">
    <property type="protein sequence ID" value="PSR94948.1"/>
    <property type="molecule type" value="Genomic_DNA"/>
</dbReference>
<organism evidence="3 4">
    <name type="scientific">Actinidia chinensis var. chinensis</name>
    <name type="common">Chinese soft-hair kiwi</name>
    <dbReference type="NCBI Taxonomy" id="1590841"/>
    <lineage>
        <taxon>Eukaryota</taxon>
        <taxon>Viridiplantae</taxon>
        <taxon>Streptophyta</taxon>
        <taxon>Embryophyta</taxon>
        <taxon>Tracheophyta</taxon>
        <taxon>Spermatophyta</taxon>
        <taxon>Magnoliopsida</taxon>
        <taxon>eudicotyledons</taxon>
        <taxon>Gunneridae</taxon>
        <taxon>Pentapetalae</taxon>
        <taxon>asterids</taxon>
        <taxon>Ericales</taxon>
        <taxon>Actinidiaceae</taxon>
        <taxon>Actinidia</taxon>
    </lineage>
</organism>
<dbReference type="OMA" id="DWHAIRH"/>
<feature type="compositionally biased region" description="Low complexity" evidence="1">
    <location>
        <begin position="441"/>
        <end position="458"/>
    </location>
</feature>